<evidence type="ECO:0000313" key="2">
    <source>
        <dbReference type="EMBL" id="KAG2307225.1"/>
    </source>
</evidence>
<proteinExistence type="predicted"/>
<dbReference type="AlphaFoldDB" id="A0A8X7SKA2"/>
<name>A0A8X7SKA2_BRACI</name>
<evidence type="ECO:0000256" key="1">
    <source>
        <dbReference type="SAM" id="MobiDB-lite"/>
    </source>
</evidence>
<sequence>MISKITKPETTQEVPVPTVFEGAITRQRAKSLEHKFNESMILTSDLRQVKPADEVTEEIIKKDALKIEDSSLKKDGPKRELAKKNQAPSEDHLHELEKPVLYHELSTSRVVHFNPSVPVLNPLVD</sequence>
<accession>A0A8X7SKA2</accession>
<keyword evidence="3" id="KW-1185">Reference proteome</keyword>
<feature type="region of interest" description="Disordered" evidence="1">
    <location>
        <begin position="71"/>
        <end position="95"/>
    </location>
</feature>
<comment type="caution">
    <text evidence="2">The sequence shown here is derived from an EMBL/GenBank/DDBJ whole genome shotgun (WGS) entry which is preliminary data.</text>
</comment>
<organism evidence="2 3">
    <name type="scientific">Brassica carinata</name>
    <name type="common">Ethiopian mustard</name>
    <name type="synonym">Abyssinian cabbage</name>
    <dbReference type="NCBI Taxonomy" id="52824"/>
    <lineage>
        <taxon>Eukaryota</taxon>
        <taxon>Viridiplantae</taxon>
        <taxon>Streptophyta</taxon>
        <taxon>Embryophyta</taxon>
        <taxon>Tracheophyta</taxon>
        <taxon>Spermatophyta</taxon>
        <taxon>Magnoliopsida</taxon>
        <taxon>eudicotyledons</taxon>
        <taxon>Gunneridae</taxon>
        <taxon>Pentapetalae</taxon>
        <taxon>rosids</taxon>
        <taxon>malvids</taxon>
        <taxon>Brassicales</taxon>
        <taxon>Brassicaceae</taxon>
        <taxon>Brassiceae</taxon>
        <taxon>Brassica</taxon>
    </lineage>
</organism>
<dbReference type="EMBL" id="JAAMPC010000006">
    <property type="protein sequence ID" value="KAG2307225.1"/>
    <property type="molecule type" value="Genomic_DNA"/>
</dbReference>
<evidence type="ECO:0000313" key="3">
    <source>
        <dbReference type="Proteomes" id="UP000886595"/>
    </source>
</evidence>
<dbReference type="Proteomes" id="UP000886595">
    <property type="component" value="Unassembled WGS sequence"/>
</dbReference>
<gene>
    <name evidence="2" type="ORF">Bca52824_026973</name>
</gene>
<protein>
    <submittedName>
        <fullName evidence="2">Uncharacterized protein</fullName>
    </submittedName>
</protein>
<reference evidence="2 3" key="1">
    <citation type="submission" date="2020-02" db="EMBL/GenBank/DDBJ databases">
        <authorList>
            <person name="Ma Q."/>
            <person name="Huang Y."/>
            <person name="Song X."/>
            <person name="Pei D."/>
        </authorList>
    </citation>
    <scope>NUCLEOTIDE SEQUENCE [LARGE SCALE GENOMIC DNA]</scope>
    <source>
        <strain evidence="2">Sxm20200214</strain>
        <tissue evidence="2">Leaf</tissue>
    </source>
</reference>